<feature type="transmembrane region" description="Helical" evidence="1">
    <location>
        <begin position="209"/>
        <end position="228"/>
    </location>
</feature>
<reference evidence="4 5" key="1">
    <citation type="submission" date="2018-05" db="EMBL/GenBank/DDBJ databases">
        <authorList>
            <person name="Datahose"/>
        </authorList>
    </citation>
    <scope>NUCLEOTIDE SEQUENCE</scope>
</reference>
<keyword evidence="2" id="KW-0732">Signal</keyword>
<sequence length="236" mass="26928">VSASSPLLLFVAAFTRLSADGQPVLGNSFTFPQNCKNDEEGKLLRAEPHGEVDVAVHQRGVWTPARGYRGRIFRNSSILFSRIFYNDSGFYLLRCDSRKMRIQVTVLVPFNVTVKEGEKASLPCYFSTADNKCVSARWEMNQQVVFEWNSCKDEDNGTADGRLSGDFSLNLPHARKEHRGYYFCYKQNEDGEKERDPSVVRLEVKKRSYPGFFFFFLIAGYLPLLKMLNVSGDVFN</sequence>
<keyword evidence="1" id="KW-1133">Transmembrane helix</keyword>
<dbReference type="OMA" id="PHARKEH"/>
<dbReference type="Bgee" id="ENSACLG00000018080">
    <property type="expression patterns" value="Expressed in muscle tissue and 2 other cell types or tissues"/>
</dbReference>
<feature type="chain" id="PRO_5044234207" description="Ig-like domain-containing protein" evidence="2">
    <location>
        <begin position="22"/>
        <end position="236"/>
    </location>
</feature>
<reference evidence="5" key="2">
    <citation type="submission" date="2023-03" db="EMBL/GenBank/DDBJ databases">
        <authorList>
            <consortium name="Wellcome Sanger Institute Data Sharing"/>
        </authorList>
    </citation>
    <scope>NUCLEOTIDE SEQUENCE [LARGE SCALE GENOMIC DNA]</scope>
</reference>
<dbReference type="AlphaFoldDB" id="A0A3P8QCB7"/>
<dbReference type="SUPFAM" id="SSF48726">
    <property type="entry name" value="Immunoglobulin"/>
    <property type="match status" value="1"/>
</dbReference>
<evidence type="ECO:0000256" key="2">
    <source>
        <dbReference type="SAM" id="SignalP"/>
    </source>
</evidence>
<dbReference type="InterPro" id="IPR013783">
    <property type="entry name" value="Ig-like_fold"/>
</dbReference>
<reference evidence="4" key="4">
    <citation type="submission" date="2025-09" db="UniProtKB">
        <authorList>
            <consortium name="Ensembl"/>
        </authorList>
    </citation>
    <scope>IDENTIFICATION</scope>
</reference>
<dbReference type="InterPro" id="IPR036179">
    <property type="entry name" value="Ig-like_dom_sf"/>
</dbReference>
<evidence type="ECO:0000313" key="4">
    <source>
        <dbReference type="Ensembl" id="ENSACLP00000026574.2"/>
    </source>
</evidence>
<dbReference type="Proteomes" id="UP000265100">
    <property type="component" value="Chromosome 3"/>
</dbReference>
<dbReference type="Pfam" id="PF07686">
    <property type="entry name" value="V-set"/>
    <property type="match status" value="1"/>
</dbReference>
<evidence type="ECO:0000259" key="3">
    <source>
        <dbReference type="PROSITE" id="PS50835"/>
    </source>
</evidence>
<organism evidence="4 5">
    <name type="scientific">Astatotilapia calliptera</name>
    <name type="common">Eastern happy</name>
    <name type="synonym">Chromis callipterus</name>
    <dbReference type="NCBI Taxonomy" id="8154"/>
    <lineage>
        <taxon>Eukaryota</taxon>
        <taxon>Metazoa</taxon>
        <taxon>Chordata</taxon>
        <taxon>Craniata</taxon>
        <taxon>Vertebrata</taxon>
        <taxon>Euteleostomi</taxon>
        <taxon>Actinopterygii</taxon>
        <taxon>Neopterygii</taxon>
        <taxon>Teleostei</taxon>
        <taxon>Neoteleostei</taxon>
        <taxon>Acanthomorphata</taxon>
        <taxon>Ovalentaria</taxon>
        <taxon>Cichlomorphae</taxon>
        <taxon>Cichliformes</taxon>
        <taxon>Cichlidae</taxon>
        <taxon>African cichlids</taxon>
        <taxon>Pseudocrenilabrinae</taxon>
        <taxon>Haplochromini</taxon>
        <taxon>Astatotilapia</taxon>
    </lineage>
</organism>
<accession>A0A3P8QCB7</accession>
<feature type="signal peptide" evidence="2">
    <location>
        <begin position="1"/>
        <end position="21"/>
    </location>
</feature>
<dbReference type="InterPro" id="IPR003599">
    <property type="entry name" value="Ig_sub"/>
</dbReference>
<name>A0A3P8QCB7_ASTCA</name>
<dbReference type="InterPro" id="IPR013106">
    <property type="entry name" value="Ig_V-set"/>
</dbReference>
<feature type="domain" description="Ig-like" evidence="3">
    <location>
        <begin position="102"/>
        <end position="200"/>
    </location>
</feature>
<protein>
    <recommendedName>
        <fullName evidence="3">Ig-like domain-containing protein</fullName>
    </recommendedName>
</protein>
<keyword evidence="1" id="KW-0812">Transmembrane</keyword>
<evidence type="ECO:0000256" key="1">
    <source>
        <dbReference type="SAM" id="Phobius"/>
    </source>
</evidence>
<dbReference type="STRING" id="8154.ENSACLP00000026574"/>
<dbReference type="GeneTree" id="ENSGT00940000177359"/>
<dbReference type="PROSITE" id="PS50835">
    <property type="entry name" value="IG_LIKE"/>
    <property type="match status" value="1"/>
</dbReference>
<dbReference type="Gene3D" id="2.60.40.10">
    <property type="entry name" value="Immunoglobulins"/>
    <property type="match status" value="1"/>
</dbReference>
<evidence type="ECO:0000313" key="5">
    <source>
        <dbReference type="Proteomes" id="UP000265100"/>
    </source>
</evidence>
<keyword evidence="5" id="KW-1185">Reference proteome</keyword>
<dbReference type="Ensembl" id="ENSACLT00000027198.2">
    <property type="protein sequence ID" value="ENSACLP00000026574.2"/>
    <property type="gene ID" value="ENSACLG00000018080.2"/>
</dbReference>
<dbReference type="InterPro" id="IPR007110">
    <property type="entry name" value="Ig-like_dom"/>
</dbReference>
<keyword evidence="1" id="KW-0472">Membrane</keyword>
<proteinExistence type="predicted"/>
<reference evidence="4" key="3">
    <citation type="submission" date="2025-08" db="UniProtKB">
        <authorList>
            <consortium name="Ensembl"/>
        </authorList>
    </citation>
    <scope>IDENTIFICATION</scope>
</reference>
<dbReference type="SMART" id="SM00409">
    <property type="entry name" value="IG"/>
    <property type="match status" value="1"/>
</dbReference>